<dbReference type="GO" id="GO:0004523">
    <property type="term" value="F:RNA-DNA hybrid ribonuclease activity"/>
    <property type="evidence" value="ECO:0007669"/>
    <property type="project" value="InterPro"/>
</dbReference>
<dbReference type="CDD" id="cd07067">
    <property type="entry name" value="HP_PGM_like"/>
    <property type="match status" value="1"/>
</dbReference>
<accession>A0A4D4K2E8</accession>
<evidence type="ECO:0000313" key="7">
    <source>
        <dbReference type="Proteomes" id="UP000299290"/>
    </source>
</evidence>
<sequence>MARRFVVEADGGSRGNPGPAGYGAVVLDAETGEPLAEVAEYIGTATNNVAEYKGLIAGLRAAYALDPEAEVRVRMDSKLVIEQMSGRWKIKHPDMRPLAAEAKAIMPPGQLTYEWIPREKNKHADRLANEAMDAGKRGEQWQPKVPPGGTLAAGAPEAAAPADDALAEAAATGAPAVGWGSADLGTPATFVLLRHGETPLTPEKRFSGSGGTDPGLSDVGRHQAERVAAALAARGTIQAIVTSPLRRCRETAEAVARRLGLDVRVEEGLRETDFGAWEGLTFAEVKERYPDDLEAWLASSKVAPTGGGESFAAVTRRVALSRDKLIARYTGRTVLLVTHVTPIKTLVRLALGAPPESLFRMELSAASLSAVAYYADGNASLRLLNETAHLR</sequence>
<name>A0A4D4K2E8_9ACTN</name>
<dbReference type="InterPro" id="IPR013078">
    <property type="entry name" value="His_Pase_superF_clade-1"/>
</dbReference>
<feature type="binding site" evidence="3">
    <location>
        <position position="247"/>
    </location>
    <ligand>
        <name>substrate</name>
    </ligand>
</feature>
<feature type="active site" description="Proton donor/acceptor; for phosphatase activity" evidence="1">
    <location>
        <position position="271"/>
    </location>
</feature>
<dbReference type="GO" id="GO:0005737">
    <property type="term" value="C:cytoplasm"/>
    <property type="evidence" value="ECO:0007669"/>
    <property type="project" value="TreeGrafter"/>
</dbReference>
<dbReference type="PROSITE" id="PS50879">
    <property type="entry name" value="RNASE_H_1"/>
    <property type="match status" value="1"/>
</dbReference>
<dbReference type="GO" id="GO:0016791">
    <property type="term" value="F:phosphatase activity"/>
    <property type="evidence" value="ECO:0007669"/>
    <property type="project" value="TreeGrafter"/>
</dbReference>
<dbReference type="InterPro" id="IPR050275">
    <property type="entry name" value="PGM_Phosphatase"/>
</dbReference>
<dbReference type="InterPro" id="IPR012337">
    <property type="entry name" value="RNaseH-like_sf"/>
</dbReference>
<dbReference type="InterPro" id="IPR036397">
    <property type="entry name" value="RNaseH_sf"/>
</dbReference>
<dbReference type="RefSeq" id="WP_137965511.1">
    <property type="nucleotide sequence ID" value="NZ_BJHV01000001.1"/>
</dbReference>
<feature type="active site" description="Tele-phosphohistidine intermediate" evidence="1">
    <location>
        <position position="195"/>
    </location>
</feature>
<protein>
    <recommendedName>
        <fullName evidence="5">RNase H type-1 domain-containing protein</fullName>
    </recommendedName>
</protein>
<dbReference type="Pfam" id="PF13456">
    <property type="entry name" value="RVT_3"/>
    <property type="match status" value="1"/>
</dbReference>
<organism evidence="6 7">
    <name type="scientific">Streptomyces antimycoticus</name>
    <dbReference type="NCBI Taxonomy" id="68175"/>
    <lineage>
        <taxon>Bacteria</taxon>
        <taxon>Bacillati</taxon>
        <taxon>Actinomycetota</taxon>
        <taxon>Actinomycetes</taxon>
        <taxon>Kitasatosporales</taxon>
        <taxon>Streptomycetaceae</taxon>
        <taxon>Streptomyces</taxon>
        <taxon>Streptomyces violaceusniger group</taxon>
    </lineage>
</organism>
<dbReference type="Proteomes" id="UP000299290">
    <property type="component" value="Unassembled WGS sequence"/>
</dbReference>
<dbReference type="PANTHER" id="PTHR48100">
    <property type="entry name" value="BROAD-SPECIFICITY PHOSPHATASE YOR283W-RELATED"/>
    <property type="match status" value="1"/>
</dbReference>
<proteinExistence type="predicted"/>
<dbReference type="InterPro" id="IPR002156">
    <property type="entry name" value="RNaseH_domain"/>
</dbReference>
<gene>
    <name evidence="6" type="ORF">SANT12839_032060</name>
</gene>
<dbReference type="InterPro" id="IPR014636">
    <property type="entry name" value="RNaseH/PGlycerate_mutase"/>
</dbReference>
<dbReference type="GO" id="GO:0003676">
    <property type="term" value="F:nucleic acid binding"/>
    <property type="evidence" value="ECO:0007669"/>
    <property type="project" value="InterPro"/>
</dbReference>
<dbReference type="AlphaFoldDB" id="A0A4D4K2E8"/>
<evidence type="ECO:0000256" key="4">
    <source>
        <dbReference type="SAM" id="MobiDB-lite"/>
    </source>
</evidence>
<feature type="compositionally biased region" description="Low complexity" evidence="4">
    <location>
        <begin position="147"/>
        <end position="156"/>
    </location>
</feature>
<dbReference type="SUPFAM" id="SSF53098">
    <property type="entry name" value="Ribonuclease H-like"/>
    <property type="match status" value="1"/>
</dbReference>
<evidence type="ECO:0000256" key="2">
    <source>
        <dbReference type="PIRSR" id="PIRSR613078-1"/>
    </source>
</evidence>
<dbReference type="EMBL" id="BJHV01000001">
    <property type="protein sequence ID" value="GDY42324.1"/>
    <property type="molecule type" value="Genomic_DNA"/>
</dbReference>
<dbReference type="PIRSF" id="PIRSF036922">
    <property type="entry name" value="RNaseH_PGAM"/>
    <property type="match status" value="1"/>
</dbReference>
<reference evidence="6 7" key="1">
    <citation type="journal article" date="2020" name="Int. J. Syst. Evol. Microbiol.">
        <title>Reclassification of Streptomyces castelarensis and Streptomyces sporoclivatus as later heterotypic synonyms of Streptomyces antimycoticus.</title>
        <authorList>
            <person name="Komaki H."/>
            <person name="Tamura T."/>
        </authorList>
    </citation>
    <scope>NUCLEOTIDE SEQUENCE [LARGE SCALE GENOMIC DNA]</scope>
    <source>
        <strain evidence="6 7">NBRC 12839</strain>
    </source>
</reference>
<evidence type="ECO:0000256" key="3">
    <source>
        <dbReference type="PIRSR" id="PIRSR613078-2"/>
    </source>
</evidence>
<evidence type="ECO:0000313" key="6">
    <source>
        <dbReference type="EMBL" id="GDY42324.1"/>
    </source>
</evidence>
<dbReference type="Gene3D" id="3.40.50.1240">
    <property type="entry name" value="Phosphoglycerate mutase-like"/>
    <property type="match status" value="1"/>
</dbReference>
<feature type="region of interest" description="Disordered" evidence="4">
    <location>
        <begin position="200"/>
        <end position="219"/>
    </location>
</feature>
<dbReference type="SUPFAM" id="SSF53254">
    <property type="entry name" value="Phosphoglycerate mutase-like"/>
    <property type="match status" value="1"/>
</dbReference>
<dbReference type="CDD" id="cd09279">
    <property type="entry name" value="RNase_HI_like"/>
    <property type="match status" value="1"/>
</dbReference>
<dbReference type="NCBIfam" id="NF005567">
    <property type="entry name" value="PRK07238.1"/>
    <property type="match status" value="1"/>
</dbReference>
<dbReference type="InterPro" id="IPR029033">
    <property type="entry name" value="His_PPase_superfam"/>
</dbReference>
<feature type="region of interest" description="Disordered" evidence="4">
    <location>
        <begin position="134"/>
        <end position="156"/>
    </location>
</feature>
<evidence type="ECO:0000256" key="1">
    <source>
        <dbReference type="PIRSR" id="PIRSR036922-1"/>
    </source>
</evidence>
<comment type="caution">
    <text evidence="6">The sequence shown here is derived from an EMBL/GenBank/DDBJ whole genome shotgun (WGS) entry which is preliminary data.</text>
</comment>
<evidence type="ECO:0000259" key="5">
    <source>
        <dbReference type="PROSITE" id="PS50879"/>
    </source>
</evidence>
<dbReference type="PANTHER" id="PTHR48100:SF62">
    <property type="entry name" value="GLUCOSYL-3-PHOSPHOGLYCERATE PHOSPHATASE"/>
    <property type="match status" value="1"/>
</dbReference>
<feature type="active site" description="Proton donor/acceptor" evidence="2">
    <location>
        <position position="271"/>
    </location>
</feature>
<feature type="domain" description="RNase H type-1" evidence="5">
    <location>
        <begin position="1"/>
        <end position="137"/>
    </location>
</feature>
<dbReference type="Gene3D" id="3.30.420.10">
    <property type="entry name" value="Ribonuclease H-like superfamily/Ribonuclease H"/>
    <property type="match status" value="1"/>
</dbReference>
<dbReference type="Pfam" id="PF00300">
    <property type="entry name" value="His_Phos_1"/>
    <property type="match status" value="1"/>
</dbReference>
<keyword evidence="7" id="KW-1185">Reference proteome</keyword>
<dbReference type="SMART" id="SM00855">
    <property type="entry name" value="PGAM"/>
    <property type="match status" value="1"/>
</dbReference>